<dbReference type="Pfam" id="PF02146">
    <property type="entry name" value="SIR2"/>
    <property type="match status" value="1"/>
</dbReference>
<dbReference type="InterPro" id="IPR026590">
    <property type="entry name" value="Ssirtuin_cat_dom"/>
</dbReference>
<evidence type="ECO:0000256" key="6">
    <source>
        <dbReference type="ARBA" id="ARBA00038170"/>
    </source>
</evidence>
<feature type="binding site" evidence="7">
    <location>
        <position position="165"/>
    </location>
    <ligand>
        <name>Zn(2+)</name>
        <dbReference type="ChEBI" id="CHEBI:29105"/>
    </ligand>
</feature>
<evidence type="ECO:0000259" key="8">
    <source>
        <dbReference type="PROSITE" id="PS50305"/>
    </source>
</evidence>
<feature type="active site" description="Proton acceptor" evidence="7">
    <location>
        <position position="129"/>
    </location>
</feature>
<keyword evidence="5" id="KW-0520">NAD</keyword>
<dbReference type="AlphaFoldDB" id="A0A6A5BQQ6"/>
<dbReference type="Gene3D" id="2.20.28.200">
    <property type="match status" value="1"/>
</dbReference>
<reference evidence="9 10" key="1">
    <citation type="journal article" date="2019" name="Sci. Rep.">
        <title>Nanopore sequencing improves the draft genome of the human pathogenic amoeba Naegleria fowleri.</title>
        <authorList>
            <person name="Liechti N."/>
            <person name="Schurch N."/>
            <person name="Bruggmann R."/>
            <person name="Wittwer M."/>
        </authorList>
    </citation>
    <scope>NUCLEOTIDE SEQUENCE [LARGE SCALE GENOMIC DNA]</scope>
    <source>
        <strain evidence="9 10">ATCC 30894</strain>
    </source>
</reference>
<dbReference type="Gene3D" id="3.40.50.1220">
    <property type="entry name" value="TPP-binding domain"/>
    <property type="match status" value="1"/>
</dbReference>
<dbReference type="OrthoDB" id="424302at2759"/>
<dbReference type="FunFam" id="3.40.50.1220:FF:000038">
    <property type="entry name" value="NAD-dependent protein deacetylase sirtuin-6 isoform X2"/>
    <property type="match status" value="1"/>
</dbReference>
<dbReference type="PANTHER" id="PTHR11085:SF12">
    <property type="entry name" value="NAD-DEPENDENT PROTEIN DEACYLASE SIRTUIN-6"/>
    <property type="match status" value="1"/>
</dbReference>
<dbReference type="GeneID" id="68120822"/>
<dbReference type="GO" id="GO:0005634">
    <property type="term" value="C:nucleus"/>
    <property type="evidence" value="ECO:0007669"/>
    <property type="project" value="TreeGrafter"/>
</dbReference>
<dbReference type="VEuPathDB" id="AmoebaDB:NfTy_027670"/>
<organism evidence="9 10">
    <name type="scientific">Naegleria fowleri</name>
    <name type="common">Brain eating amoeba</name>
    <dbReference type="NCBI Taxonomy" id="5763"/>
    <lineage>
        <taxon>Eukaryota</taxon>
        <taxon>Discoba</taxon>
        <taxon>Heterolobosea</taxon>
        <taxon>Tetramitia</taxon>
        <taxon>Eutetramitia</taxon>
        <taxon>Vahlkampfiidae</taxon>
        <taxon>Naegleria</taxon>
    </lineage>
</organism>
<accession>A0A6A5BQQ6</accession>
<feature type="binding site" evidence="7">
    <location>
        <position position="168"/>
    </location>
    <ligand>
        <name>Zn(2+)</name>
        <dbReference type="ChEBI" id="CHEBI:29105"/>
    </ligand>
</feature>
<dbReference type="EMBL" id="VFQX01000019">
    <property type="protein sequence ID" value="KAF0980393.1"/>
    <property type="molecule type" value="Genomic_DNA"/>
</dbReference>
<protein>
    <recommendedName>
        <fullName evidence="1">protein acetyllysine N-acetyltransferase</fullName>
        <ecNumber evidence="1">2.3.1.286</ecNumber>
    </recommendedName>
</protein>
<dbReference type="GO" id="GO:0046872">
    <property type="term" value="F:metal ion binding"/>
    <property type="evidence" value="ECO:0007669"/>
    <property type="project" value="UniProtKB-KW"/>
</dbReference>
<feature type="binding site" evidence="7">
    <location>
        <position position="140"/>
    </location>
    <ligand>
        <name>Zn(2+)</name>
        <dbReference type="ChEBI" id="CHEBI:29105"/>
    </ligand>
</feature>
<sequence length="384" mass="42659">MPTPSTEIMYDKSGVDITEYYDSPQELDAKIEQLANLIHSSKHIVFYTGAGISTSAGISDFRGPKGVWTLKEKGLKTERTPSYLSVPTPTHMAISYLYNQGKIQYVTSQNTDGLHVKSGIKRGDMSELHGNTNVELCKTCHTEYLRPFRCRNAHDVHDHRTGRKCEKCGSELEDSIINFGENLPVDQLDRADLNARKADLAIVMGTSLRVSPACDLPQLCKKKNGKLIIVNLQKTPKDKYADNRIFAKTDTVINKLMDKLGYTIPPYILNCEYTLQAVEIGTGKSRKVSVVLSSPQAGANLLSSTLWSVILENAKILEYKDASQIVELPTGSRKVAVLLKFRLPLKEGVEAETVIEMNIPPRQANLSKTFHISVNTNTNDVTCK</sequence>
<name>A0A6A5BQQ6_NAEFO</name>
<dbReference type="EC" id="2.3.1.286" evidence="1"/>
<proteinExistence type="inferred from homology"/>
<dbReference type="GO" id="GO:0017136">
    <property type="term" value="F:histone deacetylase activity, NAD-dependent"/>
    <property type="evidence" value="ECO:0007669"/>
    <property type="project" value="TreeGrafter"/>
</dbReference>
<evidence type="ECO:0000256" key="4">
    <source>
        <dbReference type="ARBA" id="ARBA00022833"/>
    </source>
</evidence>
<feature type="domain" description="Deacetylase sirtuin-type" evidence="8">
    <location>
        <begin position="24"/>
        <end position="263"/>
    </location>
</feature>
<evidence type="ECO:0000256" key="3">
    <source>
        <dbReference type="ARBA" id="ARBA00022723"/>
    </source>
</evidence>
<gene>
    <name evidence="9" type="ORF">FDP41_013607</name>
</gene>
<keyword evidence="4 7" id="KW-0862">Zinc</keyword>
<comment type="similarity">
    <text evidence="6">Belongs to the sirtuin family. Class IV subfamily.</text>
</comment>
<dbReference type="GO" id="GO:0070403">
    <property type="term" value="F:NAD+ binding"/>
    <property type="evidence" value="ECO:0007669"/>
    <property type="project" value="InterPro"/>
</dbReference>
<dbReference type="GO" id="GO:0000122">
    <property type="term" value="P:negative regulation of transcription by RNA polymerase II"/>
    <property type="evidence" value="ECO:0007669"/>
    <property type="project" value="TreeGrafter"/>
</dbReference>
<dbReference type="PANTHER" id="PTHR11085">
    <property type="entry name" value="NAD-DEPENDENT PROTEIN DEACYLASE SIRTUIN-5, MITOCHONDRIAL-RELATED"/>
    <property type="match status" value="1"/>
</dbReference>
<comment type="caution">
    <text evidence="9">The sequence shown here is derived from an EMBL/GenBank/DDBJ whole genome shotgun (WGS) entry which is preliminary data.</text>
</comment>
<keyword evidence="10" id="KW-1185">Reference proteome</keyword>
<keyword evidence="3 7" id="KW-0479">Metal-binding</keyword>
<dbReference type="InterPro" id="IPR050134">
    <property type="entry name" value="NAD-dep_sirtuin_deacylases"/>
</dbReference>
<evidence type="ECO:0000313" key="9">
    <source>
        <dbReference type="EMBL" id="KAF0980393.1"/>
    </source>
</evidence>
<dbReference type="VEuPathDB" id="AmoebaDB:FDP41_013607"/>
<dbReference type="VEuPathDB" id="AmoebaDB:NF0020410"/>
<dbReference type="PROSITE" id="PS50305">
    <property type="entry name" value="SIRTUIN"/>
    <property type="match status" value="1"/>
</dbReference>
<dbReference type="RefSeq" id="XP_044565106.1">
    <property type="nucleotide sequence ID" value="XM_044704256.1"/>
</dbReference>
<evidence type="ECO:0000256" key="1">
    <source>
        <dbReference type="ARBA" id="ARBA00012928"/>
    </source>
</evidence>
<dbReference type="GO" id="GO:0003714">
    <property type="term" value="F:transcription corepressor activity"/>
    <property type="evidence" value="ECO:0007669"/>
    <property type="project" value="TreeGrafter"/>
</dbReference>
<evidence type="ECO:0000256" key="7">
    <source>
        <dbReference type="PROSITE-ProRule" id="PRU00236"/>
    </source>
</evidence>
<feature type="binding site" evidence="7">
    <location>
        <position position="137"/>
    </location>
    <ligand>
        <name>Zn(2+)</name>
        <dbReference type="ChEBI" id="CHEBI:29105"/>
    </ligand>
</feature>
<dbReference type="InterPro" id="IPR029035">
    <property type="entry name" value="DHS-like_NAD/FAD-binding_dom"/>
</dbReference>
<evidence type="ECO:0000313" key="10">
    <source>
        <dbReference type="Proteomes" id="UP000444721"/>
    </source>
</evidence>
<dbReference type="OMA" id="HRHTTGR"/>
<dbReference type="InterPro" id="IPR003000">
    <property type="entry name" value="Sirtuin"/>
</dbReference>
<dbReference type="SUPFAM" id="SSF52467">
    <property type="entry name" value="DHS-like NAD/FAD-binding domain"/>
    <property type="match status" value="1"/>
</dbReference>
<keyword evidence="2" id="KW-0808">Transferase</keyword>
<dbReference type="Proteomes" id="UP000444721">
    <property type="component" value="Unassembled WGS sequence"/>
</dbReference>
<evidence type="ECO:0000256" key="5">
    <source>
        <dbReference type="ARBA" id="ARBA00023027"/>
    </source>
</evidence>
<evidence type="ECO:0000256" key="2">
    <source>
        <dbReference type="ARBA" id="ARBA00022679"/>
    </source>
</evidence>